<dbReference type="PANTHER" id="PTHR12677:SF59">
    <property type="entry name" value="GOLGI APPARATUS MEMBRANE PROTEIN TVP38-RELATED"/>
    <property type="match status" value="1"/>
</dbReference>
<dbReference type="InterPro" id="IPR015414">
    <property type="entry name" value="TMEM64"/>
</dbReference>
<evidence type="ECO:0000259" key="7">
    <source>
        <dbReference type="Pfam" id="PF09335"/>
    </source>
</evidence>
<evidence type="ECO:0000313" key="8">
    <source>
        <dbReference type="EMBL" id="SHM17213.1"/>
    </source>
</evidence>
<sequence length="230" mass="25141">MSSGEERTRMFSLRSVVTLILLIMLGASLLWASFNLNLPEPEEMREIILSYGWAGWLVFVGITAAIAITPIPITVPALVAGSLYGVIIGTLLSLSGVMIGSWLGYWLARLLGQRLTFQLLGRHSDIVQSYLSDAGFWAVFTVRVMPGLPYWPVNYGAGALGIGQYVFISATFLASVPGQISLVSLGAFAVNPSLFYGIILVVAWVAVLILTWISYRYWSPTKRDTGESEK</sequence>
<comment type="similarity">
    <text evidence="6">Belongs to the TVP38/TMEM64 family.</text>
</comment>
<dbReference type="GO" id="GO:0005886">
    <property type="term" value="C:plasma membrane"/>
    <property type="evidence" value="ECO:0007669"/>
    <property type="project" value="UniProtKB-SubCell"/>
</dbReference>
<dbReference type="AlphaFoldDB" id="A0A1M7GLP8"/>
<comment type="caution">
    <text evidence="6">Lacks conserved residue(s) required for the propagation of feature annotation.</text>
</comment>
<keyword evidence="3 6" id="KW-0812">Transmembrane</keyword>
<dbReference type="InterPro" id="IPR032816">
    <property type="entry name" value="VTT_dom"/>
</dbReference>
<keyword evidence="9" id="KW-1185">Reference proteome</keyword>
<comment type="subcellular location">
    <subcellularLocation>
        <location evidence="1 6">Cell membrane</location>
        <topology evidence="1 6">Multi-pass membrane protein</topology>
    </subcellularLocation>
</comment>
<accession>A0A1M7GLP8</accession>
<feature type="transmembrane region" description="Helical" evidence="6">
    <location>
        <begin position="12"/>
        <end position="33"/>
    </location>
</feature>
<dbReference type="PANTHER" id="PTHR12677">
    <property type="entry name" value="GOLGI APPARATUS MEMBRANE PROTEIN TVP38-RELATED"/>
    <property type="match status" value="1"/>
</dbReference>
<feature type="transmembrane region" description="Helical" evidence="6">
    <location>
        <begin position="53"/>
        <end position="71"/>
    </location>
</feature>
<dbReference type="Proteomes" id="UP000184206">
    <property type="component" value="Unassembled WGS sequence"/>
</dbReference>
<evidence type="ECO:0000256" key="2">
    <source>
        <dbReference type="ARBA" id="ARBA00022475"/>
    </source>
</evidence>
<protein>
    <recommendedName>
        <fullName evidence="6">TVP38/TMEM64 family membrane protein</fullName>
    </recommendedName>
</protein>
<evidence type="ECO:0000256" key="1">
    <source>
        <dbReference type="ARBA" id="ARBA00004651"/>
    </source>
</evidence>
<keyword evidence="4 6" id="KW-1133">Transmembrane helix</keyword>
<keyword evidence="5 6" id="KW-0472">Membrane</keyword>
<feature type="transmembrane region" description="Helical" evidence="6">
    <location>
        <begin position="194"/>
        <end position="213"/>
    </location>
</feature>
<evidence type="ECO:0000256" key="5">
    <source>
        <dbReference type="ARBA" id="ARBA00023136"/>
    </source>
</evidence>
<evidence type="ECO:0000313" key="9">
    <source>
        <dbReference type="Proteomes" id="UP000184206"/>
    </source>
</evidence>
<dbReference type="STRING" id="1123231.SAMN02745189_01684"/>
<name>A0A1M7GLP8_9BACL</name>
<dbReference type="EMBL" id="FRCF01000006">
    <property type="protein sequence ID" value="SHM17213.1"/>
    <property type="molecule type" value="Genomic_DNA"/>
</dbReference>
<organism evidence="8 9">
    <name type="scientific">Lacicoccus alkaliphilus DSM 16010</name>
    <dbReference type="NCBI Taxonomy" id="1123231"/>
    <lineage>
        <taxon>Bacteria</taxon>
        <taxon>Bacillati</taxon>
        <taxon>Bacillota</taxon>
        <taxon>Bacilli</taxon>
        <taxon>Bacillales</taxon>
        <taxon>Salinicoccaceae</taxon>
        <taxon>Lacicoccus</taxon>
    </lineage>
</organism>
<feature type="domain" description="VTT" evidence="7">
    <location>
        <begin position="71"/>
        <end position="187"/>
    </location>
</feature>
<reference evidence="8 9" key="1">
    <citation type="submission" date="2016-11" db="EMBL/GenBank/DDBJ databases">
        <authorList>
            <person name="Jaros S."/>
            <person name="Januszkiewicz K."/>
            <person name="Wedrychowicz H."/>
        </authorList>
    </citation>
    <scope>NUCLEOTIDE SEQUENCE [LARGE SCALE GENOMIC DNA]</scope>
    <source>
        <strain evidence="8 9">DSM 16010</strain>
    </source>
</reference>
<evidence type="ECO:0000256" key="4">
    <source>
        <dbReference type="ARBA" id="ARBA00022989"/>
    </source>
</evidence>
<keyword evidence="2 6" id="KW-1003">Cell membrane</keyword>
<dbReference type="Pfam" id="PF09335">
    <property type="entry name" value="VTT_dom"/>
    <property type="match status" value="1"/>
</dbReference>
<proteinExistence type="inferred from homology"/>
<evidence type="ECO:0000256" key="3">
    <source>
        <dbReference type="ARBA" id="ARBA00022692"/>
    </source>
</evidence>
<dbReference type="RefSeq" id="WP_072710125.1">
    <property type="nucleotide sequence ID" value="NZ_FRCF01000006.1"/>
</dbReference>
<dbReference type="OrthoDB" id="9812980at2"/>
<evidence type="ECO:0000256" key="6">
    <source>
        <dbReference type="RuleBase" id="RU366058"/>
    </source>
</evidence>
<feature type="transmembrane region" description="Helical" evidence="6">
    <location>
        <begin position="83"/>
        <end position="108"/>
    </location>
</feature>
<gene>
    <name evidence="8" type="ORF">SAMN02745189_01684</name>
</gene>